<organism evidence="1 2">
    <name type="scientific">Pectobacterium bacteriophage PM2</name>
    <dbReference type="NCBI Taxonomy" id="1429794"/>
    <lineage>
        <taxon>Viruses</taxon>
        <taxon>Duplodnaviria</taxon>
        <taxon>Heunggongvirae</taxon>
        <taxon>Uroviricota</taxon>
        <taxon>Caudoviricetes</taxon>
        <taxon>Pantevenvirales</taxon>
        <taxon>Straboviridae</taxon>
        <taxon>Tevenvirinae</taxon>
        <taxon>Mosugukvirus</taxon>
        <taxon>Mosugukvirus pm2</taxon>
    </lineage>
</organism>
<dbReference type="Proteomes" id="UP000030739">
    <property type="component" value="Segment"/>
</dbReference>
<evidence type="ECO:0000313" key="2">
    <source>
        <dbReference type="Proteomes" id="UP000030739"/>
    </source>
</evidence>
<protein>
    <recommendedName>
        <fullName evidence="3">Phospholipase</fullName>
    </recommendedName>
</protein>
<keyword evidence="2" id="KW-1185">Reference proteome</keyword>
<evidence type="ECO:0008006" key="3">
    <source>
        <dbReference type="Google" id="ProtNLM"/>
    </source>
</evidence>
<dbReference type="OrthoDB" id="23989at10239"/>
<dbReference type="InterPro" id="IPR008727">
    <property type="entry name" value="PAAR_motif"/>
</dbReference>
<sequence>MAGLSYNKCITSGHSSYPPTDLNSTQSKVFTGGIPVLVEGDQITPHTNMVHPYDTHGGSVQPRTSKVYVTGKKAAQMADPISCGDTVSQSSNKVFLNG</sequence>
<gene>
    <name evidence="1" type="ORF">PM2_174</name>
</gene>
<evidence type="ECO:0000313" key="1">
    <source>
        <dbReference type="EMBL" id="AHY25136.1"/>
    </source>
</evidence>
<accession>A0A0A0Q0I5</accession>
<dbReference type="RefSeq" id="YP_009211595.1">
    <property type="nucleotide sequence ID" value="NC_028940.1"/>
</dbReference>
<name>A0A0A0Q0I5_9CAUD</name>
<dbReference type="CDD" id="cd14737">
    <property type="entry name" value="PAAR_1"/>
    <property type="match status" value="1"/>
</dbReference>
<dbReference type="Gene3D" id="2.60.200.60">
    <property type="match status" value="1"/>
</dbReference>
<reference evidence="1 2" key="1">
    <citation type="journal article" date="2015" name="Plant Pathol. J.">
        <title>Isolation and Genomic Characterization of the T4-Like Bacteriophage PM2 Infecting Pectobacterium carotovorum subsp. carotovorum.</title>
        <authorList>
            <person name="Lim J.A."/>
            <person name="Lee D.H."/>
            <person name="Heu S."/>
        </authorList>
    </citation>
    <scope>NUCLEOTIDE SEQUENCE [LARGE SCALE GENOMIC DNA]</scope>
</reference>
<dbReference type="Pfam" id="PF05488">
    <property type="entry name" value="PAAR_motif"/>
    <property type="match status" value="1"/>
</dbReference>
<dbReference type="KEGG" id="vg:26638067"/>
<dbReference type="GeneID" id="26638067"/>
<dbReference type="EMBL" id="KF835987">
    <property type="protein sequence ID" value="AHY25136.1"/>
    <property type="molecule type" value="Genomic_DNA"/>
</dbReference>
<proteinExistence type="predicted"/>